<dbReference type="RefSeq" id="WP_009281567.1">
    <property type="nucleotide sequence ID" value="NZ_CAIT01000006.1"/>
</dbReference>
<evidence type="ECO:0000313" key="2">
    <source>
        <dbReference type="EMBL" id="CCH52983.1"/>
    </source>
</evidence>
<dbReference type="PANTHER" id="PTHR36919:SF2">
    <property type="entry name" value="BLL6627 PROTEIN"/>
    <property type="match status" value="1"/>
</dbReference>
<evidence type="ECO:0000259" key="1">
    <source>
        <dbReference type="Pfam" id="PF09917"/>
    </source>
</evidence>
<dbReference type="Proteomes" id="UP000009309">
    <property type="component" value="Unassembled WGS sequence"/>
</dbReference>
<protein>
    <recommendedName>
        <fullName evidence="1">DUF2147 domain-containing protein</fullName>
    </recommendedName>
</protein>
<dbReference type="Gene3D" id="2.40.128.520">
    <property type="match status" value="1"/>
</dbReference>
<dbReference type="PANTHER" id="PTHR36919">
    <property type="entry name" value="BLR1215 PROTEIN"/>
    <property type="match status" value="1"/>
</dbReference>
<dbReference type="EMBL" id="CAIT01000006">
    <property type="protein sequence ID" value="CCH52983.1"/>
    <property type="molecule type" value="Genomic_DNA"/>
</dbReference>
<evidence type="ECO:0000313" key="3">
    <source>
        <dbReference type="Proteomes" id="UP000009309"/>
    </source>
</evidence>
<gene>
    <name evidence="2" type="ORF">BN8_02033</name>
</gene>
<dbReference type="eggNOG" id="COG4731">
    <property type="taxonomic scope" value="Bacteria"/>
</dbReference>
<accession>I2GGF8</accession>
<dbReference type="Pfam" id="PF09917">
    <property type="entry name" value="DUF2147"/>
    <property type="match status" value="1"/>
</dbReference>
<feature type="domain" description="DUF2147" evidence="1">
    <location>
        <begin position="30"/>
        <end position="142"/>
    </location>
</feature>
<organism evidence="2 3">
    <name type="scientific">Fibrisoma limi BUZ 3</name>
    <dbReference type="NCBI Taxonomy" id="1185876"/>
    <lineage>
        <taxon>Bacteria</taxon>
        <taxon>Pseudomonadati</taxon>
        <taxon>Bacteroidota</taxon>
        <taxon>Cytophagia</taxon>
        <taxon>Cytophagales</taxon>
        <taxon>Spirosomataceae</taxon>
        <taxon>Fibrisoma</taxon>
    </lineage>
</organism>
<dbReference type="AlphaFoldDB" id="I2GGF8"/>
<dbReference type="OrthoDB" id="670849at2"/>
<name>I2GGF8_9BACT</name>
<dbReference type="InterPro" id="IPR019223">
    <property type="entry name" value="DUF2147"/>
</dbReference>
<comment type="caution">
    <text evidence="2">The sequence shown here is derived from an EMBL/GenBank/DDBJ whole genome shotgun (WGS) entry which is preliminary data.</text>
</comment>
<reference evidence="2 3" key="1">
    <citation type="journal article" date="2012" name="J. Bacteriol.">
        <title>Genome Sequence of the Filamentous Bacterium Fibrisoma limi BUZ 3T.</title>
        <authorList>
            <person name="Filippini M."/>
            <person name="Qi W."/>
            <person name="Jaenicke S."/>
            <person name="Goesmann A."/>
            <person name="Smits T.H."/>
            <person name="Bagheri H.C."/>
        </authorList>
    </citation>
    <scope>NUCLEOTIDE SEQUENCE [LARGE SCALE GENOMIC DNA]</scope>
    <source>
        <strain evidence="3">BUZ 3T</strain>
    </source>
</reference>
<keyword evidence="3" id="KW-1185">Reference proteome</keyword>
<sequence>MTKIGMLTVLFLCGWSLWGWATGEGDQIIGQWYSEDRNQKYEIFQSGTTYSARLIWMAEPNHPDGSPKLDENNPDPAKRRQPLVGMTVFWGLTYRNGSWVNGKTYSPKQGRTADCSLRLRSNNELELTGSVGFVKRSRIWKRA</sequence>
<proteinExistence type="predicted"/>